<evidence type="ECO:0000256" key="1">
    <source>
        <dbReference type="ARBA" id="ARBA00010926"/>
    </source>
</evidence>
<dbReference type="GO" id="GO:0007165">
    <property type="term" value="P:signal transduction"/>
    <property type="evidence" value="ECO:0007669"/>
    <property type="project" value="TreeGrafter"/>
</dbReference>
<evidence type="ECO:0000313" key="5">
    <source>
        <dbReference type="Proteomes" id="UP000654370"/>
    </source>
</evidence>
<feature type="compositionally biased region" description="Pro residues" evidence="2">
    <location>
        <begin position="228"/>
        <end position="238"/>
    </location>
</feature>
<comment type="caution">
    <text evidence="4">The sequence shown here is derived from an EMBL/GenBank/DDBJ whole genome shotgun (WGS) entry which is preliminary data.</text>
</comment>
<proteinExistence type="inferred from homology"/>
<evidence type="ECO:0000256" key="2">
    <source>
        <dbReference type="SAM" id="MobiDB-lite"/>
    </source>
</evidence>
<sequence>MAYCLTDSAIANPASSVTVCDTMGDFRTKFVHCPKFSFRFRDRLAFNMSQSNTFQHKFTYTAPEAKSVLVTGTFDQWSKTQTLTHVADGVFTGTLTIPYNTPGEAIYYKYVVDEQWVTDSKTETKNDESGNLNNVIYAPAEPVKNSTDDTPVAAAAVATGTAATPASAQGHQLPPLFVPPVVLPSDKAAYQEAMAKGDNEVVRPESSNLESFPVVENDVDRTSSPVIVEPPHPQQEPG</sequence>
<evidence type="ECO:0000313" key="4">
    <source>
        <dbReference type="EMBL" id="KAG2176170.1"/>
    </source>
</evidence>
<dbReference type="InterPro" id="IPR014756">
    <property type="entry name" value="Ig_E-set"/>
</dbReference>
<dbReference type="InterPro" id="IPR013783">
    <property type="entry name" value="Ig-like_fold"/>
</dbReference>
<gene>
    <name evidence="4" type="ORF">INT43_005403</name>
</gene>
<evidence type="ECO:0000259" key="3">
    <source>
        <dbReference type="Pfam" id="PF16561"/>
    </source>
</evidence>
<dbReference type="Proteomes" id="UP000654370">
    <property type="component" value="Unassembled WGS sequence"/>
</dbReference>
<dbReference type="AlphaFoldDB" id="A0A8H7PLY2"/>
<dbReference type="PANTHER" id="PTHR10343">
    <property type="entry name" value="5'-AMP-ACTIVATED PROTEIN KINASE , BETA SUBUNIT"/>
    <property type="match status" value="1"/>
</dbReference>
<dbReference type="InterPro" id="IPR050827">
    <property type="entry name" value="CRP1_MDG1_kinase"/>
</dbReference>
<dbReference type="SUPFAM" id="SSF81296">
    <property type="entry name" value="E set domains"/>
    <property type="match status" value="1"/>
</dbReference>
<keyword evidence="5" id="KW-1185">Reference proteome</keyword>
<feature type="domain" description="AMP-activated protein kinase glycogen-binding" evidence="3">
    <location>
        <begin position="57"/>
        <end position="138"/>
    </location>
</feature>
<dbReference type="GO" id="GO:0031588">
    <property type="term" value="C:nucleotide-activated protein kinase complex"/>
    <property type="evidence" value="ECO:0007669"/>
    <property type="project" value="TreeGrafter"/>
</dbReference>
<dbReference type="GO" id="GO:0005634">
    <property type="term" value="C:nucleus"/>
    <property type="evidence" value="ECO:0007669"/>
    <property type="project" value="TreeGrafter"/>
</dbReference>
<comment type="similarity">
    <text evidence="1">Belongs to the 5'-AMP-activated protein kinase beta subunit family.</text>
</comment>
<dbReference type="EMBL" id="JAEPQZ010000010">
    <property type="protein sequence ID" value="KAG2176170.1"/>
    <property type="molecule type" value="Genomic_DNA"/>
</dbReference>
<organism evidence="4 5">
    <name type="scientific">Mortierella isabellina</name>
    <name type="common">Filamentous fungus</name>
    <name type="synonym">Umbelopsis isabellina</name>
    <dbReference type="NCBI Taxonomy" id="91625"/>
    <lineage>
        <taxon>Eukaryota</taxon>
        <taxon>Fungi</taxon>
        <taxon>Fungi incertae sedis</taxon>
        <taxon>Mucoromycota</taxon>
        <taxon>Mucoromycotina</taxon>
        <taxon>Umbelopsidomycetes</taxon>
        <taxon>Umbelopsidales</taxon>
        <taxon>Umbelopsidaceae</taxon>
        <taxon>Umbelopsis</taxon>
    </lineage>
</organism>
<accession>A0A8H7PLY2</accession>
<dbReference type="GO" id="GO:0019901">
    <property type="term" value="F:protein kinase binding"/>
    <property type="evidence" value="ECO:0007669"/>
    <property type="project" value="TreeGrafter"/>
</dbReference>
<reference evidence="4" key="1">
    <citation type="submission" date="2020-12" db="EMBL/GenBank/DDBJ databases">
        <title>Metabolic potential, ecology and presence of endohyphal bacteria is reflected in genomic diversity of Mucoromycotina.</title>
        <authorList>
            <person name="Muszewska A."/>
            <person name="Okrasinska A."/>
            <person name="Steczkiewicz K."/>
            <person name="Drgas O."/>
            <person name="Orlowska M."/>
            <person name="Perlinska-Lenart U."/>
            <person name="Aleksandrzak-Piekarczyk T."/>
            <person name="Szatraj K."/>
            <person name="Zielenkiewicz U."/>
            <person name="Pilsyk S."/>
            <person name="Malc E."/>
            <person name="Mieczkowski P."/>
            <person name="Kruszewska J.S."/>
            <person name="Biernat P."/>
            <person name="Pawlowska J."/>
        </authorList>
    </citation>
    <scope>NUCLEOTIDE SEQUENCE</scope>
    <source>
        <strain evidence="4">WA0000067209</strain>
    </source>
</reference>
<feature type="region of interest" description="Disordered" evidence="2">
    <location>
        <begin position="194"/>
        <end position="238"/>
    </location>
</feature>
<protein>
    <recommendedName>
        <fullName evidence="3">AMP-activated protein kinase glycogen-binding domain-containing protein</fullName>
    </recommendedName>
</protein>
<dbReference type="GO" id="GO:0005737">
    <property type="term" value="C:cytoplasm"/>
    <property type="evidence" value="ECO:0007669"/>
    <property type="project" value="TreeGrafter"/>
</dbReference>
<dbReference type="InterPro" id="IPR032640">
    <property type="entry name" value="AMPK1_CBM"/>
</dbReference>
<dbReference type="PANTHER" id="PTHR10343:SF84">
    <property type="entry name" value="5'-AMP-ACTIVATED PROTEIN KINASE SUBUNIT BETA-1"/>
    <property type="match status" value="1"/>
</dbReference>
<dbReference type="OrthoDB" id="5873279at2759"/>
<dbReference type="Gene3D" id="2.60.40.10">
    <property type="entry name" value="Immunoglobulins"/>
    <property type="match status" value="1"/>
</dbReference>
<dbReference type="CDD" id="cd02859">
    <property type="entry name" value="E_set_AMPKbeta_like_N"/>
    <property type="match status" value="1"/>
</dbReference>
<dbReference type="Pfam" id="PF16561">
    <property type="entry name" value="AMPK1_CBM"/>
    <property type="match status" value="1"/>
</dbReference>
<name>A0A8H7PLY2_MORIS</name>